<proteinExistence type="predicted"/>
<dbReference type="RefSeq" id="WP_354638815.1">
    <property type="nucleotide sequence ID" value="NZ_CP159872.1"/>
</dbReference>
<dbReference type="InterPro" id="IPR023198">
    <property type="entry name" value="PGP-like_dom2"/>
</dbReference>
<dbReference type="Gene3D" id="3.40.50.1000">
    <property type="entry name" value="HAD superfamily/HAD-like"/>
    <property type="match status" value="1"/>
</dbReference>
<dbReference type="InterPro" id="IPR036412">
    <property type="entry name" value="HAD-like_sf"/>
</dbReference>
<dbReference type="Gene3D" id="1.10.150.240">
    <property type="entry name" value="Putative phosphatase, domain 2"/>
    <property type="match status" value="1"/>
</dbReference>
<sequence length="223" mass="23226">MSTTAAAAVLDVDGTLLDTAYLHTVAWWEALRQHGHPAPMARIHRAVGLPPDRLLEQVLGPHRDTGADPRITTAHQALYDRHRPALRPFDGGPRLLAECAARGWTVVLTAPAGHEPAELRRLLGAAPSVTVVPGTAGSDPVRAALALAGGAADHAVFVGATVWTVRTAVGCGVPCVAVETGGIPAADLRDAGATEVHPDIATLLAHLDDSLLSRPRTWGAALR</sequence>
<dbReference type="AlphaFoldDB" id="A0AAU8JTV1"/>
<keyword evidence="1" id="KW-0378">Hydrolase</keyword>
<dbReference type="GO" id="GO:0008967">
    <property type="term" value="F:phosphoglycolate phosphatase activity"/>
    <property type="evidence" value="ECO:0007669"/>
    <property type="project" value="TreeGrafter"/>
</dbReference>
<dbReference type="PANTHER" id="PTHR43434:SF16">
    <property type="entry name" value="BLL8046 PROTEIN"/>
    <property type="match status" value="1"/>
</dbReference>
<dbReference type="Pfam" id="PF00702">
    <property type="entry name" value="Hydrolase"/>
    <property type="match status" value="1"/>
</dbReference>
<dbReference type="PANTHER" id="PTHR43434">
    <property type="entry name" value="PHOSPHOGLYCOLATE PHOSPHATASE"/>
    <property type="match status" value="1"/>
</dbReference>
<dbReference type="KEGG" id="kcm:ABWK59_07050"/>
<accession>A0AAU8JTV1</accession>
<dbReference type="GO" id="GO:0005829">
    <property type="term" value="C:cytosol"/>
    <property type="evidence" value="ECO:0007669"/>
    <property type="project" value="TreeGrafter"/>
</dbReference>
<dbReference type="EMBL" id="CP159872">
    <property type="protein sequence ID" value="XCM78706.1"/>
    <property type="molecule type" value="Genomic_DNA"/>
</dbReference>
<evidence type="ECO:0000313" key="1">
    <source>
        <dbReference type="EMBL" id="XCM78706.1"/>
    </source>
</evidence>
<dbReference type="GO" id="GO:0006281">
    <property type="term" value="P:DNA repair"/>
    <property type="evidence" value="ECO:0007669"/>
    <property type="project" value="TreeGrafter"/>
</dbReference>
<reference evidence="1" key="1">
    <citation type="submission" date="2024-06" db="EMBL/GenBank/DDBJ databases">
        <title>The genome sequences of Kitasatospora sp. strain HUAS MG31.</title>
        <authorList>
            <person name="Mo P."/>
        </authorList>
    </citation>
    <scope>NUCLEOTIDE SEQUENCE</scope>
    <source>
        <strain evidence="1">HUAS MG31</strain>
    </source>
</reference>
<dbReference type="SUPFAM" id="SSF56784">
    <property type="entry name" value="HAD-like"/>
    <property type="match status" value="1"/>
</dbReference>
<organism evidence="1">
    <name type="scientific">Kitasatospora camelliae</name>
    <dbReference type="NCBI Taxonomy" id="3156397"/>
    <lineage>
        <taxon>Bacteria</taxon>
        <taxon>Bacillati</taxon>
        <taxon>Actinomycetota</taxon>
        <taxon>Actinomycetes</taxon>
        <taxon>Kitasatosporales</taxon>
        <taxon>Streptomycetaceae</taxon>
        <taxon>Kitasatospora</taxon>
    </lineage>
</organism>
<protein>
    <submittedName>
        <fullName evidence="1">HAD family hydrolase</fullName>
    </submittedName>
</protein>
<dbReference type="InterPro" id="IPR050155">
    <property type="entry name" value="HAD-like_hydrolase_sf"/>
</dbReference>
<name>A0AAU8JTV1_9ACTN</name>
<dbReference type="InterPro" id="IPR023214">
    <property type="entry name" value="HAD_sf"/>
</dbReference>
<gene>
    <name evidence="1" type="ORF">ABWK59_07050</name>
</gene>